<dbReference type="Proteomes" id="UP001234178">
    <property type="component" value="Unassembled WGS sequence"/>
</dbReference>
<comment type="caution">
    <text evidence="2">The sequence shown here is derived from an EMBL/GenBank/DDBJ whole genome shotgun (WGS) entry which is preliminary data.</text>
</comment>
<dbReference type="EMBL" id="JAOYFB010000001">
    <property type="protein sequence ID" value="KAK4005410.1"/>
    <property type="molecule type" value="Genomic_DNA"/>
</dbReference>
<name>A0ABQ9YYX1_9CRUS</name>
<feature type="region of interest" description="Disordered" evidence="1">
    <location>
        <begin position="93"/>
        <end position="115"/>
    </location>
</feature>
<evidence type="ECO:0000256" key="1">
    <source>
        <dbReference type="SAM" id="MobiDB-lite"/>
    </source>
</evidence>
<protein>
    <submittedName>
        <fullName evidence="2">Uncharacterized protein</fullName>
    </submittedName>
</protein>
<sequence length="115" mass="13152">MFETSKKSDCNHLHYIFTTSSWMKEKGLWARLQQVVMTCVCKGKLVSENNGLNVNGLKKKKEVEECRQTSCENNAGTHEPLPAAKLGHFVLKQTPPRKKLEQHNEIKDGSQVKWL</sequence>
<reference evidence="2 3" key="1">
    <citation type="journal article" date="2023" name="Nucleic Acids Res.">
        <title>The hologenome of Daphnia magna reveals possible DNA methylation and microbiome-mediated evolution of the host genome.</title>
        <authorList>
            <person name="Chaturvedi A."/>
            <person name="Li X."/>
            <person name="Dhandapani V."/>
            <person name="Marshall H."/>
            <person name="Kissane S."/>
            <person name="Cuenca-Cambronero M."/>
            <person name="Asole G."/>
            <person name="Calvet F."/>
            <person name="Ruiz-Romero M."/>
            <person name="Marangio P."/>
            <person name="Guigo R."/>
            <person name="Rago D."/>
            <person name="Mirbahai L."/>
            <person name="Eastwood N."/>
            <person name="Colbourne J.K."/>
            <person name="Zhou J."/>
            <person name="Mallon E."/>
            <person name="Orsini L."/>
        </authorList>
    </citation>
    <scope>NUCLEOTIDE SEQUENCE [LARGE SCALE GENOMIC DNA]</scope>
    <source>
        <strain evidence="2">LRV0_1</strain>
    </source>
</reference>
<proteinExistence type="predicted"/>
<evidence type="ECO:0000313" key="2">
    <source>
        <dbReference type="EMBL" id="KAK4005410.1"/>
    </source>
</evidence>
<organism evidence="2 3">
    <name type="scientific">Daphnia magna</name>
    <dbReference type="NCBI Taxonomy" id="35525"/>
    <lineage>
        <taxon>Eukaryota</taxon>
        <taxon>Metazoa</taxon>
        <taxon>Ecdysozoa</taxon>
        <taxon>Arthropoda</taxon>
        <taxon>Crustacea</taxon>
        <taxon>Branchiopoda</taxon>
        <taxon>Diplostraca</taxon>
        <taxon>Cladocera</taxon>
        <taxon>Anomopoda</taxon>
        <taxon>Daphniidae</taxon>
        <taxon>Daphnia</taxon>
    </lineage>
</organism>
<feature type="compositionally biased region" description="Basic and acidic residues" evidence="1">
    <location>
        <begin position="98"/>
        <end position="115"/>
    </location>
</feature>
<evidence type="ECO:0000313" key="3">
    <source>
        <dbReference type="Proteomes" id="UP001234178"/>
    </source>
</evidence>
<accession>A0ABQ9YYX1</accession>
<gene>
    <name evidence="2" type="ORF">OUZ56_007124</name>
</gene>
<keyword evidence="3" id="KW-1185">Reference proteome</keyword>